<dbReference type="Pfam" id="PF20434">
    <property type="entry name" value="BD-FAE"/>
    <property type="match status" value="1"/>
</dbReference>
<dbReference type="GO" id="GO:0016787">
    <property type="term" value="F:hydrolase activity"/>
    <property type="evidence" value="ECO:0007669"/>
    <property type="project" value="UniProtKB-KW"/>
</dbReference>
<dbReference type="AlphaFoldDB" id="A0A3B0RF96"/>
<keyword evidence="1" id="KW-0378">Hydrolase</keyword>
<accession>A0A3B0RF96</accession>
<organism evidence="3">
    <name type="scientific">hydrothermal vent metagenome</name>
    <dbReference type="NCBI Taxonomy" id="652676"/>
    <lineage>
        <taxon>unclassified sequences</taxon>
        <taxon>metagenomes</taxon>
        <taxon>ecological metagenomes</taxon>
    </lineage>
</organism>
<dbReference type="Gene3D" id="3.40.50.1820">
    <property type="entry name" value="alpha/beta hydrolase"/>
    <property type="match status" value="1"/>
</dbReference>
<gene>
    <name evidence="3" type="ORF">MNBD_ALPHA08-1189</name>
</gene>
<sequence length="271" mass="30215">MNLDVEYDNRARVPQFAQILQKWQLDAEKYRAETDGQLDMAYGDHQRQKTDIFGYSKDDKKPLVVFIHGGYWQMLGRETFSHMSKGLNQLGFGVLVPSYQLCPAASVDDIIADMRLLCAWAWRTYERKLVVTGHSAGGHLAAAMVATNWQDYDLPQDMIVAGMGVSGLYDLRPLIATRLNDALKLNDKSARKASPLLWPTPVDKKFEAWVGGDESPEFIRQSDTIAACWTGAGAPTSSIKVPNKNHFTVISELTDAASDMTKTIANLTEQQ</sequence>
<name>A0A3B0RF96_9ZZZZ</name>
<dbReference type="EMBL" id="UOEC01000092">
    <property type="protein sequence ID" value="VAV91630.1"/>
    <property type="molecule type" value="Genomic_DNA"/>
</dbReference>
<dbReference type="PANTHER" id="PTHR48081:SF33">
    <property type="entry name" value="KYNURENINE FORMAMIDASE"/>
    <property type="match status" value="1"/>
</dbReference>
<evidence type="ECO:0000313" key="3">
    <source>
        <dbReference type="EMBL" id="VAV91630.1"/>
    </source>
</evidence>
<dbReference type="InterPro" id="IPR029058">
    <property type="entry name" value="AB_hydrolase_fold"/>
</dbReference>
<feature type="domain" description="BD-FAE-like" evidence="2">
    <location>
        <begin position="56"/>
        <end position="151"/>
    </location>
</feature>
<dbReference type="InterPro" id="IPR050300">
    <property type="entry name" value="GDXG_lipolytic_enzyme"/>
</dbReference>
<protein>
    <submittedName>
        <fullName evidence="3">Putative esterase</fullName>
    </submittedName>
</protein>
<dbReference type="SUPFAM" id="SSF53474">
    <property type="entry name" value="alpha/beta-Hydrolases"/>
    <property type="match status" value="1"/>
</dbReference>
<proteinExistence type="predicted"/>
<dbReference type="InterPro" id="IPR049492">
    <property type="entry name" value="BD-FAE-like_dom"/>
</dbReference>
<dbReference type="PANTHER" id="PTHR48081">
    <property type="entry name" value="AB HYDROLASE SUPERFAMILY PROTEIN C4A8.06C"/>
    <property type="match status" value="1"/>
</dbReference>
<evidence type="ECO:0000256" key="1">
    <source>
        <dbReference type="ARBA" id="ARBA00022801"/>
    </source>
</evidence>
<evidence type="ECO:0000259" key="2">
    <source>
        <dbReference type="Pfam" id="PF20434"/>
    </source>
</evidence>
<reference evidence="3" key="1">
    <citation type="submission" date="2018-06" db="EMBL/GenBank/DDBJ databases">
        <authorList>
            <person name="Zhirakovskaya E."/>
        </authorList>
    </citation>
    <scope>NUCLEOTIDE SEQUENCE</scope>
</reference>